<keyword evidence="1" id="KW-0472">Membrane</keyword>
<dbReference type="Proteomes" id="UP000265768">
    <property type="component" value="Unassembled WGS sequence"/>
</dbReference>
<evidence type="ECO:0000313" key="2">
    <source>
        <dbReference type="EMBL" id="RJL23240.1"/>
    </source>
</evidence>
<keyword evidence="1" id="KW-0812">Transmembrane</keyword>
<evidence type="ECO:0000256" key="1">
    <source>
        <dbReference type="SAM" id="Phobius"/>
    </source>
</evidence>
<keyword evidence="1" id="KW-1133">Transmembrane helix</keyword>
<sequence>MDETTWSWLLPAASLAAAMMAGAALVFPYVRWLQGFRGPHLAYRAAGQIIFAAGCAALAVLGVTGHREPAWYGAAAALALAGTIVAHVLTLPRLGLVPEPSRATATSARRPHPRRLVRGQRFAQRQNVRGAAHDVVLVEPCRRQP</sequence>
<dbReference type="EMBL" id="QZEY01000019">
    <property type="protein sequence ID" value="RJL23240.1"/>
    <property type="molecule type" value="Genomic_DNA"/>
</dbReference>
<dbReference type="RefSeq" id="WP_119930552.1">
    <property type="nucleotide sequence ID" value="NZ_QZEY01000019.1"/>
</dbReference>
<feature type="transmembrane region" description="Helical" evidence="1">
    <location>
        <begin position="41"/>
        <end position="64"/>
    </location>
</feature>
<reference evidence="2 3" key="1">
    <citation type="submission" date="2018-09" db="EMBL/GenBank/DDBJ databases">
        <title>YIM 75507 draft genome.</title>
        <authorList>
            <person name="Tang S."/>
            <person name="Feng Y."/>
        </authorList>
    </citation>
    <scope>NUCLEOTIDE SEQUENCE [LARGE SCALE GENOMIC DNA]</scope>
    <source>
        <strain evidence="2 3">YIM 75507</strain>
    </source>
</reference>
<feature type="transmembrane region" description="Helical" evidence="1">
    <location>
        <begin position="6"/>
        <end position="29"/>
    </location>
</feature>
<accession>A0A3A4AB10</accession>
<protein>
    <submittedName>
        <fullName evidence="2">Uncharacterized protein</fullName>
    </submittedName>
</protein>
<feature type="transmembrane region" description="Helical" evidence="1">
    <location>
        <begin position="70"/>
        <end position="92"/>
    </location>
</feature>
<organism evidence="2 3">
    <name type="scientific">Bailinhaonella thermotolerans</name>
    <dbReference type="NCBI Taxonomy" id="1070861"/>
    <lineage>
        <taxon>Bacteria</taxon>
        <taxon>Bacillati</taxon>
        <taxon>Actinomycetota</taxon>
        <taxon>Actinomycetes</taxon>
        <taxon>Streptosporangiales</taxon>
        <taxon>Streptosporangiaceae</taxon>
        <taxon>Bailinhaonella</taxon>
    </lineage>
</organism>
<proteinExistence type="predicted"/>
<keyword evidence="3" id="KW-1185">Reference proteome</keyword>
<gene>
    <name evidence="2" type="ORF">D5H75_33255</name>
</gene>
<name>A0A3A4AB10_9ACTN</name>
<comment type="caution">
    <text evidence="2">The sequence shown here is derived from an EMBL/GenBank/DDBJ whole genome shotgun (WGS) entry which is preliminary data.</text>
</comment>
<evidence type="ECO:0000313" key="3">
    <source>
        <dbReference type="Proteomes" id="UP000265768"/>
    </source>
</evidence>
<dbReference type="AlphaFoldDB" id="A0A3A4AB10"/>